<feature type="transmembrane region" description="Helical" evidence="1">
    <location>
        <begin position="97"/>
        <end position="118"/>
    </location>
</feature>
<evidence type="ECO:0000256" key="1">
    <source>
        <dbReference type="SAM" id="Phobius"/>
    </source>
</evidence>
<organism evidence="2 3">
    <name type="scientific">Allacma fusca</name>
    <dbReference type="NCBI Taxonomy" id="39272"/>
    <lineage>
        <taxon>Eukaryota</taxon>
        <taxon>Metazoa</taxon>
        <taxon>Ecdysozoa</taxon>
        <taxon>Arthropoda</taxon>
        <taxon>Hexapoda</taxon>
        <taxon>Collembola</taxon>
        <taxon>Symphypleona</taxon>
        <taxon>Sminthuridae</taxon>
        <taxon>Allacma</taxon>
    </lineage>
</organism>
<evidence type="ECO:0000313" key="2">
    <source>
        <dbReference type="EMBL" id="CAG7825005.1"/>
    </source>
</evidence>
<keyword evidence="1" id="KW-0812">Transmembrane</keyword>
<dbReference type="Proteomes" id="UP000708208">
    <property type="component" value="Unassembled WGS sequence"/>
</dbReference>
<reference evidence="2" key="1">
    <citation type="submission" date="2021-06" db="EMBL/GenBank/DDBJ databases">
        <authorList>
            <person name="Hodson N. C."/>
            <person name="Mongue J. A."/>
            <person name="Jaron S. K."/>
        </authorList>
    </citation>
    <scope>NUCLEOTIDE SEQUENCE</scope>
</reference>
<dbReference type="EMBL" id="CAJVCH010534572">
    <property type="protein sequence ID" value="CAG7825005.1"/>
    <property type="molecule type" value="Genomic_DNA"/>
</dbReference>
<comment type="caution">
    <text evidence="2">The sequence shown here is derived from an EMBL/GenBank/DDBJ whole genome shotgun (WGS) entry which is preliminary data.</text>
</comment>
<keyword evidence="1" id="KW-0472">Membrane</keyword>
<accession>A0A8J2LMI7</accession>
<evidence type="ECO:0000313" key="3">
    <source>
        <dbReference type="Proteomes" id="UP000708208"/>
    </source>
</evidence>
<protein>
    <submittedName>
        <fullName evidence="2">Uncharacterized protein</fullName>
    </submittedName>
</protein>
<name>A0A8J2LMI7_9HEXA</name>
<proteinExistence type="predicted"/>
<keyword evidence="1" id="KW-1133">Transmembrane helix</keyword>
<keyword evidence="3" id="KW-1185">Reference proteome</keyword>
<sequence length="194" mass="22647">MLFLSFPNQPQYLFVYLTPSVKNGYVMGILSLNEFFQAFHAAFTTYFFVYTNLCFERNVVRWLQSLSNDKDYSRSSFLAYRSLQYLKALHSKAYRMSVIPIFYIALMFLMIFSFYATVRSYTIMTFPGNLVSPVTFIVISVFCVLLHHSSGSVHEFSKKFIQLRRICMSRGGQMETKSLYALKVHVGGTYYVRK</sequence>
<dbReference type="AlphaFoldDB" id="A0A8J2LMI7"/>
<feature type="transmembrane region" description="Helical" evidence="1">
    <location>
        <begin position="130"/>
        <end position="149"/>
    </location>
</feature>
<feature type="transmembrane region" description="Helical" evidence="1">
    <location>
        <begin position="35"/>
        <end position="55"/>
    </location>
</feature>
<feature type="non-terminal residue" evidence="2">
    <location>
        <position position="194"/>
    </location>
</feature>
<gene>
    <name evidence="2" type="ORF">AFUS01_LOCUS35131</name>
</gene>